<evidence type="ECO:0000256" key="4">
    <source>
        <dbReference type="ARBA" id="ARBA00010617"/>
    </source>
</evidence>
<dbReference type="Pfam" id="PF00067">
    <property type="entry name" value="p450"/>
    <property type="match status" value="1"/>
</dbReference>
<evidence type="ECO:0000256" key="5">
    <source>
        <dbReference type="ARBA" id="ARBA00022617"/>
    </source>
</evidence>
<reference evidence="14 15" key="1">
    <citation type="journal article" date="2024" name="J Genomics">
        <title>Draft genome sequencing and assembly of Favolaschia claudopus CIRM-BRFM 2984 isolated from oak limbs.</title>
        <authorList>
            <person name="Navarro D."/>
            <person name="Drula E."/>
            <person name="Chaduli D."/>
            <person name="Cazenave R."/>
            <person name="Ahrendt S."/>
            <person name="Wang J."/>
            <person name="Lipzen A."/>
            <person name="Daum C."/>
            <person name="Barry K."/>
            <person name="Grigoriev I.V."/>
            <person name="Favel A."/>
            <person name="Rosso M.N."/>
            <person name="Martin F."/>
        </authorList>
    </citation>
    <scope>NUCLEOTIDE SEQUENCE [LARGE SCALE GENOMIC DNA]</scope>
    <source>
        <strain evidence="14 15">CIRM-BRFM 2984</strain>
    </source>
</reference>
<gene>
    <name evidence="14" type="ORF">R3P38DRAFT_3271673</name>
</gene>
<feature type="binding site" description="axial binding residue" evidence="13">
    <location>
        <position position="503"/>
    </location>
    <ligand>
        <name>heme</name>
        <dbReference type="ChEBI" id="CHEBI:30413"/>
    </ligand>
    <ligandPart>
        <name>Fe</name>
        <dbReference type="ChEBI" id="CHEBI:18248"/>
    </ligandPart>
</feature>
<protein>
    <submittedName>
        <fullName evidence="14">Cytochrome P450</fullName>
    </submittedName>
</protein>
<evidence type="ECO:0000256" key="11">
    <source>
        <dbReference type="ARBA" id="ARBA00023033"/>
    </source>
</evidence>
<name>A0AAW0B5Q9_9AGAR</name>
<evidence type="ECO:0000256" key="13">
    <source>
        <dbReference type="PIRSR" id="PIRSR602401-1"/>
    </source>
</evidence>
<dbReference type="InterPro" id="IPR002401">
    <property type="entry name" value="Cyt_P450_E_grp-I"/>
</dbReference>
<organism evidence="14 15">
    <name type="scientific">Favolaschia claudopus</name>
    <dbReference type="NCBI Taxonomy" id="2862362"/>
    <lineage>
        <taxon>Eukaryota</taxon>
        <taxon>Fungi</taxon>
        <taxon>Dikarya</taxon>
        <taxon>Basidiomycota</taxon>
        <taxon>Agaricomycotina</taxon>
        <taxon>Agaricomycetes</taxon>
        <taxon>Agaricomycetidae</taxon>
        <taxon>Agaricales</taxon>
        <taxon>Marasmiineae</taxon>
        <taxon>Mycenaceae</taxon>
        <taxon>Favolaschia</taxon>
    </lineage>
</organism>
<keyword evidence="5 13" id="KW-0349">Heme</keyword>
<evidence type="ECO:0000256" key="12">
    <source>
        <dbReference type="ARBA" id="ARBA00023136"/>
    </source>
</evidence>
<dbReference type="GO" id="GO:0016020">
    <property type="term" value="C:membrane"/>
    <property type="evidence" value="ECO:0007669"/>
    <property type="project" value="UniProtKB-SubCell"/>
</dbReference>
<dbReference type="Proteomes" id="UP001362999">
    <property type="component" value="Unassembled WGS sequence"/>
</dbReference>
<keyword evidence="15" id="KW-1185">Reference proteome</keyword>
<keyword evidence="11" id="KW-0503">Monooxygenase</keyword>
<dbReference type="InterPro" id="IPR036396">
    <property type="entry name" value="Cyt_P450_sf"/>
</dbReference>
<dbReference type="GO" id="GO:0020037">
    <property type="term" value="F:heme binding"/>
    <property type="evidence" value="ECO:0007669"/>
    <property type="project" value="InterPro"/>
</dbReference>
<keyword evidence="12" id="KW-0472">Membrane</keyword>
<evidence type="ECO:0000256" key="7">
    <source>
        <dbReference type="ARBA" id="ARBA00022723"/>
    </source>
</evidence>
<dbReference type="PANTHER" id="PTHR24305">
    <property type="entry name" value="CYTOCHROME P450"/>
    <property type="match status" value="1"/>
</dbReference>
<evidence type="ECO:0000313" key="15">
    <source>
        <dbReference type="Proteomes" id="UP001362999"/>
    </source>
</evidence>
<evidence type="ECO:0000256" key="1">
    <source>
        <dbReference type="ARBA" id="ARBA00001971"/>
    </source>
</evidence>
<dbReference type="InterPro" id="IPR001128">
    <property type="entry name" value="Cyt_P450"/>
</dbReference>
<dbReference type="PRINTS" id="PR00385">
    <property type="entry name" value="P450"/>
</dbReference>
<keyword evidence="8" id="KW-1133">Transmembrane helix</keyword>
<comment type="cofactor">
    <cofactor evidence="1 13">
        <name>heme</name>
        <dbReference type="ChEBI" id="CHEBI:30413"/>
    </cofactor>
</comment>
<sequence length="568" mass="64460">MHTIILAFIFGFAILCLSMRRRRRWLHDIAGPRSGSWLYGHQLRFNRQNDVGELDFEWNRRYGNIWRIDDCFGVSFRCSDYYSFLVSHSSGQLECQGESLMVADPKAIHHILHVQGYGYPKTRLSRQFTALAFGRGVSWAADDTHVQHRKVLAPAFAAQPIRAFLPIFRRVAAQLVQIWKDQLQCGDMSKPQVLSVSRGFSNATLDIIGETVFDYHFGSLDGFEERNEFSDIFHNLWANSNLHPSKPAILFGATWQFIPESLLRFVEYLPFRQFVRFREYLVAGKRAGKEMLKDMTQYVSEGKKPHHADILSIIVDANNSSDSSVRLSEDEVLSQVTTLLFAGHETTATTLTWLAYELAHHQADQDEIRREITGRRAKLPLRQRDFSVADLDALVFTNACIKEVLRFHPISPWVTRESAIHDIIPLSKPITLKSGKTIADIEIGSGVPVLISTCAYNRLASVWGADAHEWNPRRFLNPHLRDTQVSVGLHANVLTFSGGNSGCIGFRFALLEMQSTITELIENIKFTPPPGMDDIEMLRVPVGAIMAPMVKGKLHERTQMPLGVEFLH</sequence>
<keyword evidence="10 13" id="KW-0408">Iron</keyword>
<keyword evidence="7 13" id="KW-0479">Metal-binding</keyword>
<proteinExistence type="inferred from homology"/>
<evidence type="ECO:0000256" key="2">
    <source>
        <dbReference type="ARBA" id="ARBA00004370"/>
    </source>
</evidence>
<keyword evidence="6" id="KW-0812">Transmembrane</keyword>
<dbReference type="PRINTS" id="PR00463">
    <property type="entry name" value="EP450I"/>
</dbReference>
<keyword evidence="9" id="KW-0560">Oxidoreductase</keyword>
<evidence type="ECO:0000313" key="14">
    <source>
        <dbReference type="EMBL" id="KAK7021166.1"/>
    </source>
</evidence>
<evidence type="ECO:0000256" key="6">
    <source>
        <dbReference type="ARBA" id="ARBA00022692"/>
    </source>
</evidence>
<evidence type="ECO:0000256" key="3">
    <source>
        <dbReference type="ARBA" id="ARBA00004721"/>
    </source>
</evidence>
<dbReference type="InterPro" id="IPR050121">
    <property type="entry name" value="Cytochrome_P450_monoxygenase"/>
</dbReference>
<comment type="caution">
    <text evidence="14">The sequence shown here is derived from an EMBL/GenBank/DDBJ whole genome shotgun (WGS) entry which is preliminary data.</text>
</comment>
<dbReference type="Gene3D" id="1.10.630.10">
    <property type="entry name" value="Cytochrome P450"/>
    <property type="match status" value="1"/>
</dbReference>
<accession>A0AAW0B5Q9</accession>
<dbReference type="SUPFAM" id="SSF48264">
    <property type="entry name" value="Cytochrome P450"/>
    <property type="match status" value="1"/>
</dbReference>
<comment type="similarity">
    <text evidence="4">Belongs to the cytochrome P450 family.</text>
</comment>
<comment type="subcellular location">
    <subcellularLocation>
        <location evidence="2">Membrane</location>
    </subcellularLocation>
</comment>
<evidence type="ECO:0000256" key="8">
    <source>
        <dbReference type="ARBA" id="ARBA00022989"/>
    </source>
</evidence>
<dbReference type="GO" id="GO:0005506">
    <property type="term" value="F:iron ion binding"/>
    <property type="evidence" value="ECO:0007669"/>
    <property type="project" value="InterPro"/>
</dbReference>
<comment type="pathway">
    <text evidence="3">Secondary metabolite biosynthesis; terpenoid biosynthesis.</text>
</comment>
<dbReference type="AlphaFoldDB" id="A0AAW0B5Q9"/>
<dbReference type="GO" id="GO:0004497">
    <property type="term" value="F:monooxygenase activity"/>
    <property type="evidence" value="ECO:0007669"/>
    <property type="project" value="UniProtKB-KW"/>
</dbReference>
<dbReference type="PANTHER" id="PTHR24305:SF166">
    <property type="entry name" value="CYTOCHROME P450 12A4, MITOCHONDRIAL-RELATED"/>
    <property type="match status" value="1"/>
</dbReference>
<evidence type="ECO:0000256" key="10">
    <source>
        <dbReference type="ARBA" id="ARBA00023004"/>
    </source>
</evidence>
<dbReference type="GO" id="GO:0016705">
    <property type="term" value="F:oxidoreductase activity, acting on paired donors, with incorporation or reduction of molecular oxygen"/>
    <property type="evidence" value="ECO:0007669"/>
    <property type="project" value="InterPro"/>
</dbReference>
<dbReference type="EMBL" id="JAWWNJ010000039">
    <property type="protein sequence ID" value="KAK7021166.1"/>
    <property type="molecule type" value="Genomic_DNA"/>
</dbReference>
<evidence type="ECO:0000256" key="9">
    <source>
        <dbReference type="ARBA" id="ARBA00023002"/>
    </source>
</evidence>